<feature type="region of interest" description="Disordered" evidence="5">
    <location>
        <begin position="204"/>
        <end position="237"/>
    </location>
</feature>
<evidence type="ECO:0000256" key="4">
    <source>
        <dbReference type="ARBA" id="ARBA00023136"/>
    </source>
</evidence>
<keyword evidence="4 6" id="KW-0472">Membrane</keyword>
<keyword evidence="8" id="KW-1185">Reference proteome</keyword>
<feature type="transmembrane region" description="Helical" evidence="6">
    <location>
        <begin position="344"/>
        <end position="365"/>
    </location>
</feature>
<dbReference type="Pfam" id="PF07690">
    <property type="entry name" value="MFS_1"/>
    <property type="match status" value="1"/>
</dbReference>
<feature type="transmembrane region" description="Helical" evidence="6">
    <location>
        <begin position="139"/>
        <end position="162"/>
    </location>
</feature>
<keyword evidence="3 6" id="KW-1133">Transmembrane helix</keyword>
<dbReference type="GO" id="GO:0000329">
    <property type="term" value="C:fungal-type vacuole membrane"/>
    <property type="evidence" value="ECO:0007669"/>
    <property type="project" value="TreeGrafter"/>
</dbReference>
<sequence>MFSLVALKCTTILCMSLCAGGIFLFPLLAPGLIEHLHLTQPQLSTIALAGMAGQYPFSFVVGWLFDRYGPQLCSFLAAVMFSAAFGLSASELSSTPGHSERPGAAVAWRLTIYFAMAGLGTVLSYFAFVFSATKTFTRYLTIASGVTMALFGLSPLFLSYIASKFFSDSSTGVLNISQFLQFLAMSTGVVNLAGAFTLVIPSSATTSSTSNSSATNNDANEQSPLINRETAPDCMQDPRDNSTLEFLRDPYFWILAFYMVMILGACEMIISNVGTIVISLPSQFIQTLTSEGEQVASLQVKILSVSNTLSRLLVGPVADFVSPVFSYQHPEGFTTVTKHRMSRMVFLSGSASLLAITCAWMVFGVQTRHDVWLLSVGTGITYGAVWTVLPGVTCSVWGIRNLARNFGLIAYSPFVGTPIFSYVYALIVARHTLQGMTCKGRICWESTFIFSLGTSLAALAITAILWRKWSGRM</sequence>
<evidence type="ECO:0000313" key="8">
    <source>
        <dbReference type="Proteomes" id="UP000772434"/>
    </source>
</evidence>
<dbReference type="OrthoDB" id="410267at2759"/>
<dbReference type="PANTHER" id="PTHR21576:SF158">
    <property type="entry name" value="RIBOSOMAL RNA-PROCESSING PROTEIN 12-LIKE CONSERVED DOMAIN-CONTAINING PROTEIN"/>
    <property type="match status" value="1"/>
</dbReference>
<dbReference type="AlphaFoldDB" id="A0A9P5PWM0"/>
<comment type="subcellular location">
    <subcellularLocation>
        <location evidence="1">Membrane</location>
        <topology evidence="1">Multi-pass membrane protein</topology>
    </subcellularLocation>
</comment>
<feature type="transmembrane region" description="Helical" evidence="6">
    <location>
        <begin position="45"/>
        <end position="65"/>
    </location>
</feature>
<dbReference type="InterPro" id="IPR036259">
    <property type="entry name" value="MFS_trans_sf"/>
</dbReference>
<evidence type="ECO:0000256" key="1">
    <source>
        <dbReference type="ARBA" id="ARBA00004141"/>
    </source>
</evidence>
<feature type="compositionally biased region" description="Low complexity" evidence="5">
    <location>
        <begin position="204"/>
        <end position="220"/>
    </location>
</feature>
<feature type="transmembrane region" description="Helical" evidence="6">
    <location>
        <begin position="371"/>
        <end position="399"/>
    </location>
</feature>
<dbReference type="EMBL" id="JADNRY010000046">
    <property type="protein sequence ID" value="KAF9069867.1"/>
    <property type="molecule type" value="Genomic_DNA"/>
</dbReference>
<feature type="transmembrane region" description="Helical" evidence="6">
    <location>
        <begin position="447"/>
        <end position="466"/>
    </location>
</feature>
<evidence type="ECO:0000313" key="7">
    <source>
        <dbReference type="EMBL" id="KAF9069867.1"/>
    </source>
</evidence>
<dbReference type="InterPro" id="IPR011701">
    <property type="entry name" value="MFS"/>
</dbReference>
<gene>
    <name evidence="7" type="ORF">BDP27DRAFT_1324735</name>
</gene>
<feature type="transmembrane region" description="Helical" evidence="6">
    <location>
        <begin position="406"/>
        <end position="427"/>
    </location>
</feature>
<dbReference type="GO" id="GO:0022857">
    <property type="term" value="F:transmembrane transporter activity"/>
    <property type="evidence" value="ECO:0007669"/>
    <property type="project" value="InterPro"/>
</dbReference>
<proteinExistence type="predicted"/>
<keyword evidence="2 6" id="KW-0812">Transmembrane</keyword>
<comment type="caution">
    <text evidence="7">The sequence shown here is derived from an EMBL/GenBank/DDBJ whole genome shotgun (WGS) entry which is preliminary data.</text>
</comment>
<accession>A0A9P5PWM0</accession>
<feature type="transmembrane region" description="Helical" evidence="6">
    <location>
        <begin position="12"/>
        <end position="33"/>
    </location>
</feature>
<evidence type="ECO:0000256" key="6">
    <source>
        <dbReference type="SAM" id="Phobius"/>
    </source>
</evidence>
<organism evidence="7 8">
    <name type="scientific">Rhodocollybia butyracea</name>
    <dbReference type="NCBI Taxonomy" id="206335"/>
    <lineage>
        <taxon>Eukaryota</taxon>
        <taxon>Fungi</taxon>
        <taxon>Dikarya</taxon>
        <taxon>Basidiomycota</taxon>
        <taxon>Agaricomycotina</taxon>
        <taxon>Agaricomycetes</taxon>
        <taxon>Agaricomycetidae</taxon>
        <taxon>Agaricales</taxon>
        <taxon>Marasmiineae</taxon>
        <taxon>Omphalotaceae</taxon>
        <taxon>Rhodocollybia</taxon>
    </lineage>
</organism>
<name>A0A9P5PWM0_9AGAR</name>
<dbReference type="PANTHER" id="PTHR21576">
    <property type="entry name" value="UNCHARACTERIZED NODULIN-LIKE PROTEIN"/>
    <property type="match status" value="1"/>
</dbReference>
<reference evidence="7" key="1">
    <citation type="submission" date="2020-11" db="EMBL/GenBank/DDBJ databases">
        <authorList>
            <consortium name="DOE Joint Genome Institute"/>
            <person name="Ahrendt S."/>
            <person name="Riley R."/>
            <person name="Andreopoulos W."/>
            <person name="Labutti K."/>
            <person name="Pangilinan J."/>
            <person name="Ruiz-Duenas F.J."/>
            <person name="Barrasa J.M."/>
            <person name="Sanchez-Garcia M."/>
            <person name="Camarero S."/>
            <person name="Miyauchi S."/>
            <person name="Serrano A."/>
            <person name="Linde D."/>
            <person name="Babiker R."/>
            <person name="Drula E."/>
            <person name="Ayuso-Fernandez I."/>
            <person name="Pacheco R."/>
            <person name="Padilla G."/>
            <person name="Ferreira P."/>
            <person name="Barriuso J."/>
            <person name="Kellner H."/>
            <person name="Castanera R."/>
            <person name="Alfaro M."/>
            <person name="Ramirez L."/>
            <person name="Pisabarro A.G."/>
            <person name="Kuo A."/>
            <person name="Tritt A."/>
            <person name="Lipzen A."/>
            <person name="He G."/>
            <person name="Yan M."/>
            <person name="Ng V."/>
            <person name="Cullen D."/>
            <person name="Martin F."/>
            <person name="Rosso M.-N."/>
            <person name="Henrissat B."/>
            <person name="Hibbett D."/>
            <person name="Martinez A.T."/>
            <person name="Grigoriev I.V."/>
        </authorList>
    </citation>
    <scope>NUCLEOTIDE SEQUENCE</scope>
    <source>
        <strain evidence="7">AH 40177</strain>
    </source>
</reference>
<feature type="transmembrane region" description="Helical" evidence="6">
    <location>
        <begin position="251"/>
        <end position="270"/>
    </location>
</feature>
<feature type="transmembrane region" description="Helical" evidence="6">
    <location>
        <begin position="110"/>
        <end position="132"/>
    </location>
</feature>
<evidence type="ECO:0000256" key="3">
    <source>
        <dbReference type="ARBA" id="ARBA00022989"/>
    </source>
</evidence>
<evidence type="ECO:0000256" key="2">
    <source>
        <dbReference type="ARBA" id="ARBA00022692"/>
    </source>
</evidence>
<dbReference type="Proteomes" id="UP000772434">
    <property type="component" value="Unassembled WGS sequence"/>
</dbReference>
<feature type="transmembrane region" description="Helical" evidence="6">
    <location>
        <begin position="72"/>
        <end position="90"/>
    </location>
</feature>
<evidence type="ECO:0000256" key="5">
    <source>
        <dbReference type="SAM" id="MobiDB-lite"/>
    </source>
</evidence>
<dbReference type="SUPFAM" id="SSF103473">
    <property type="entry name" value="MFS general substrate transporter"/>
    <property type="match status" value="1"/>
</dbReference>
<protein>
    <submittedName>
        <fullName evidence="7">Major facilitator superfamily domain-containing protein</fullName>
    </submittedName>
</protein>
<dbReference type="Gene3D" id="1.20.1250.20">
    <property type="entry name" value="MFS general substrate transporter like domains"/>
    <property type="match status" value="1"/>
</dbReference>